<evidence type="ECO:0000259" key="2">
    <source>
        <dbReference type="Pfam" id="PF00535"/>
    </source>
</evidence>
<dbReference type="InterPro" id="IPR001173">
    <property type="entry name" value="Glyco_trans_2-like"/>
</dbReference>
<evidence type="ECO:0000313" key="4">
    <source>
        <dbReference type="EMBL" id="MCD2519397.1"/>
    </source>
</evidence>
<feature type="domain" description="Glycosyltransferase 2-like" evidence="2">
    <location>
        <begin position="6"/>
        <end position="116"/>
    </location>
</feature>
<dbReference type="PANTHER" id="PTHR43685:SF2">
    <property type="entry name" value="GLYCOSYLTRANSFERASE 2-LIKE DOMAIN-CONTAINING PROTEIN"/>
    <property type="match status" value="1"/>
</dbReference>
<proteinExistence type="predicted"/>
<dbReference type="InterPro" id="IPR029044">
    <property type="entry name" value="Nucleotide-diphossugar_trans"/>
</dbReference>
<dbReference type="PANTHER" id="PTHR43685">
    <property type="entry name" value="GLYCOSYLTRANSFERASE"/>
    <property type="match status" value="1"/>
</dbReference>
<dbReference type="EMBL" id="JAJNOC010000012">
    <property type="protein sequence ID" value="MCD2519397.1"/>
    <property type="molecule type" value="Genomic_DNA"/>
</dbReference>
<gene>
    <name evidence="4" type="ORF">LQ564_24135</name>
</gene>
<keyword evidence="5" id="KW-1185">Reference proteome</keyword>
<sequence length="321" mass="35960">MAPTVSLVIPSYNRADLIAQTIDSALAQREPFHEIIVVDDGSTDHTASVLAGFGDRIKVMYLSNGGVQHARNAGAAEASGDYITLCDSDDLLAPDFTQTVMDWFRRHPDYEAFYSNFVTFNALGQDPDKFSGAPPGFFDGAQCEGDYLYGIPDLYARTVAYQPLFMSGCVVSKTLYQRLGGFDRRFNRVGGEDWEFTLRVLEKGKVVLCKRPLVRIRRHESNDSADSVHMVRGTAQILEHALHHHPIAANYRDIIVKGIEERRLGVFHVAFGRGDFPVAQEMLTLVRQRPADLKFWMKMLITRLPPPVRTPLWNATQGGAR</sequence>
<dbReference type="Proteomes" id="UP001179361">
    <property type="component" value="Unassembled WGS sequence"/>
</dbReference>
<dbReference type="EC" id="2.4.-.-" evidence="4"/>
<dbReference type="Gene3D" id="3.90.550.10">
    <property type="entry name" value="Spore Coat Polysaccharide Biosynthesis Protein SpsA, Chain A"/>
    <property type="match status" value="1"/>
</dbReference>
<dbReference type="InterPro" id="IPR027791">
    <property type="entry name" value="Galactosyl_T_C"/>
</dbReference>
<dbReference type="Pfam" id="PF00535">
    <property type="entry name" value="Glycos_transf_2"/>
    <property type="match status" value="1"/>
</dbReference>
<protein>
    <submittedName>
        <fullName evidence="4">Glycosyltransferase</fullName>
        <ecNumber evidence="4">2.4.-.-</ecNumber>
    </submittedName>
</protein>
<feature type="domain" description="Galactosyltransferase C-terminal" evidence="3">
    <location>
        <begin position="170"/>
        <end position="204"/>
    </location>
</feature>
<keyword evidence="4" id="KW-0328">Glycosyltransferase</keyword>
<evidence type="ECO:0000259" key="3">
    <source>
        <dbReference type="Pfam" id="PF02709"/>
    </source>
</evidence>
<organism evidence="4 5">
    <name type="scientific">Massilia phyllostachyos</name>
    <dbReference type="NCBI Taxonomy" id="2898585"/>
    <lineage>
        <taxon>Bacteria</taxon>
        <taxon>Pseudomonadati</taxon>
        <taxon>Pseudomonadota</taxon>
        <taxon>Betaproteobacteria</taxon>
        <taxon>Burkholderiales</taxon>
        <taxon>Oxalobacteraceae</taxon>
        <taxon>Telluria group</taxon>
        <taxon>Massilia</taxon>
    </lineage>
</organism>
<dbReference type="RefSeq" id="WP_231060667.1">
    <property type="nucleotide sequence ID" value="NZ_JAJNOC010000012.1"/>
</dbReference>
<dbReference type="GO" id="GO:0016757">
    <property type="term" value="F:glycosyltransferase activity"/>
    <property type="evidence" value="ECO:0007669"/>
    <property type="project" value="UniProtKB-KW"/>
</dbReference>
<dbReference type="InterPro" id="IPR050834">
    <property type="entry name" value="Glycosyltransf_2"/>
</dbReference>
<evidence type="ECO:0000256" key="1">
    <source>
        <dbReference type="ARBA" id="ARBA00022679"/>
    </source>
</evidence>
<name>A0ABS8QDZ9_9BURK</name>
<dbReference type="Pfam" id="PF02709">
    <property type="entry name" value="Glyco_transf_7C"/>
    <property type="match status" value="1"/>
</dbReference>
<accession>A0ABS8QDZ9</accession>
<comment type="caution">
    <text evidence="4">The sequence shown here is derived from an EMBL/GenBank/DDBJ whole genome shotgun (WGS) entry which is preliminary data.</text>
</comment>
<dbReference type="CDD" id="cd00761">
    <property type="entry name" value="Glyco_tranf_GTA_type"/>
    <property type="match status" value="1"/>
</dbReference>
<evidence type="ECO:0000313" key="5">
    <source>
        <dbReference type="Proteomes" id="UP001179361"/>
    </source>
</evidence>
<reference evidence="4" key="1">
    <citation type="submission" date="2021-11" db="EMBL/GenBank/DDBJ databases">
        <title>The complete genome of Massilia sp sp. G4R7.</title>
        <authorList>
            <person name="Liu L."/>
            <person name="Yue J."/>
            <person name="Yuan J."/>
            <person name="Yang F."/>
            <person name="Li L."/>
        </authorList>
    </citation>
    <scope>NUCLEOTIDE SEQUENCE</scope>
    <source>
        <strain evidence="4">G4R7</strain>
    </source>
</reference>
<dbReference type="SUPFAM" id="SSF53448">
    <property type="entry name" value="Nucleotide-diphospho-sugar transferases"/>
    <property type="match status" value="1"/>
</dbReference>
<keyword evidence="1 4" id="KW-0808">Transferase</keyword>